<dbReference type="CDD" id="cd07906">
    <property type="entry name" value="Adenylation_DNA_ligase_LigD_LigC"/>
    <property type="match status" value="1"/>
</dbReference>
<dbReference type="Pfam" id="PF21686">
    <property type="entry name" value="LigD_Prim-Pol"/>
    <property type="match status" value="1"/>
</dbReference>
<dbReference type="NCBIfam" id="TIGR02778">
    <property type="entry name" value="ligD_pol"/>
    <property type="match status" value="1"/>
</dbReference>
<dbReference type="Pfam" id="PF13298">
    <property type="entry name" value="LigD_N"/>
    <property type="match status" value="1"/>
</dbReference>
<evidence type="ECO:0000256" key="19">
    <source>
        <dbReference type="ARBA" id="ARBA00029943"/>
    </source>
</evidence>
<keyword evidence="5" id="KW-0548">Nucleotidyltransferase</keyword>
<dbReference type="Gene3D" id="3.90.920.10">
    <property type="entry name" value="DNA primase, PRIM domain"/>
    <property type="match status" value="1"/>
</dbReference>
<dbReference type="Gene3D" id="2.40.50.140">
    <property type="entry name" value="Nucleic acid-binding proteins"/>
    <property type="match status" value="1"/>
</dbReference>
<keyword evidence="13" id="KW-0239">DNA-directed DNA polymerase</keyword>
<evidence type="ECO:0000256" key="2">
    <source>
        <dbReference type="ARBA" id="ARBA00012727"/>
    </source>
</evidence>
<reference evidence="24" key="1">
    <citation type="journal article" date="2019" name="Int. J. Syst. Evol. Microbiol.">
        <title>The Global Catalogue of Microorganisms (GCM) 10K type strain sequencing project: providing services to taxonomists for standard genome sequencing and annotation.</title>
        <authorList>
            <consortium name="The Broad Institute Genomics Platform"/>
            <consortium name="The Broad Institute Genome Sequencing Center for Infectious Disease"/>
            <person name="Wu L."/>
            <person name="Ma J."/>
        </authorList>
    </citation>
    <scope>NUCLEOTIDE SEQUENCE [LARGE SCALE GENOMIC DNA]</scope>
    <source>
        <strain evidence="24">KCTC 23707</strain>
    </source>
</reference>
<evidence type="ECO:0000256" key="1">
    <source>
        <dbReference type="ARBA" id="ARBA00001936"/>
    </source>
</evidence>
<evidence type="ECO:0000256" key="13">
    <source>
        <dbReference type="ARBA" id="ARBA00022932"/>
    </source>
</evidence>
<evidence type="ECO:0000256" key="14">
    <source>
        <dbReference type="ARBA" id="ARBA00023125"/>
    </source>
</evidence>
<dbReference type="EC" id="6.5.1.1" evidence="2"/>
<gene>
    <name evidence="23" type="primary">ligD</name>
    <name evidence="23" type="ORF">ACFSMZ_10335</name>
</gene>
<evidence type="ECO:0000256" key="4">
    <source>
        <dbReference type="ARBA" id="ARBA00022679"/>
    </source>
</evidence>
<dbReference type="Pfam" id="PF01068">
    <property type="entry name" value="DNA_ligase_A_M"/>
    <property type="match status" value="1"/>
</dbReference>
<comment type="cofactor">
    <cofactor evidence="1">
        <name>Mn(2+)</name>
        <dbReference type="ChEBI" id="CHEBI:29035"/>
    </cofactor>
</comment>
<dbReference type="NCBIfam" id="NF004628">
    <property type="entry name" value="PRK05972.1"/>
    <property type="match status" value="1"/>
</dbReference>
<dbReference type="SUPFAM" id="SSF50249">
    <property type="entry name" value="Nucleic acid-binding proteins"/>
    <property type="match status" value="1"/>
</dbReference>
<feature type="domain" description="ATP-dependent DNA ligase family profile" evidence="22">
    <location>
        <begin position="316"/>
        <end position="451"/>
    </location>
</feature>
<accession>A0ABW5DJM0</accession>
<dbReference type="InterPro" id="IPR012340">
    <property type="entry name" value="NA-bd_OB-fold"/>
</dbReference>
<dbReference type="InterPro" id="IPR012310">
    <property type="entry name" value="DNA_ligase_ATP-dep_cent"/>
</dbReference>
<organism evidence="23 24">
    <name type="scientific">Chelativorans composti</name>
    <dbReference type="NCBI Taxonomy" id="768533"/>
    <lineage>
        <taxon>Bacteria</taxon>
        <taxon>Pseudomonadati</taxon>
        <taxon>Pseudomonadota</taxon>
        <taxon>Alphaproteobacteria</taxon>
        <taxon>Hyphomicrobiales</taxon>
        <taxon>Phyllobacteriaceae</taxon>
        <taxon>Chelativorans</taxon>
    </lineage>
</organism>
<keyword evidence="11" id="KW-0269">Exonuclease</keyword>
<dbReference type="Gene3D" id="3.30.1490.70">
    <property type="match status" value="1"/>
</dbReference>
<keyword evidence="4" id="KW-0808">Transferase</keyword>
<dbReference type="EMBL" id="JBHUIR010000034">
    <property type="protein sequence ID" value="MFD2260161.1"/>
    <property type="molecule type" value="Genomic_DNA"/>
</dbReference>
<dbReference type="InterPro" id="IPR033651">
    <property type="entry name" value="PaeLigD_Pol-like"/>
</dbReference>
<dbReference type="RefSeq" id="WP_345100510.1">
    <property type="nucleotide sequence ID" value="NZ_BAABGS010000075.1"/>
</dbReference>
<keyword evidence="24" id="KW-1185">Reference proteome</keyword>
<dbReference type="InterPro" id="IPR052171">
    <property type="entry name" value="NHEJ_LigD"/>
</dbReference>
<evidence type="ECO:0000256" key="10">
    <source>
        <dbReference type="ARBA" id="ARBA00022801"/>
    </source>
</evidence>
<dbReference type="NCBIfam" id="TIGR02776">
    <property type="entry name" value="NHEJ_ligase_prk"/>
    <property type="match status" value="1"/>
</dbReference>
<keyword evidence="3 23" id="KW-0436">Ligase</keyword>
<evidence type="ECO:0000256" key="15">
    <source>
        <dbReference type="ARBA" id="ARBA00023172"/>
    </source>
</evidence>
<keyword evidence="15" id="KW-0233">DNA recombination</keyword>
<keyword evidence="17" id="KW-0464">Manganese</keyword>
<keyword evidence="6" id="KW-0540">Nuclease</keyword>
<sequence>MALETYQAKRNFKATPEPRGAKRRRKAPAEPTFVIQKHVARRLHYDLRLEIDGVLKSWAVTRGPSLVPGEKRLAVHVEDHPLEYGSFEGTIPKGEYGGGTVIVWDRGTWEPVGDVAKGYAKGHLDFRLKGEKLSGEWHLVRMARRKGEKADNWLLIKADDESARTEADPDILEERPESVKTGRLVEEVAGEEPGWSSKRGKLREPEPELPLPERAKKARWPGFIPPALATLAKQPPSGGQWLHEIKFDGYRLQAQVRDGKVKLITRGGLDWTKRFGKELAEALASLTVENAILDGEVVVEDGGGVASFAELQSDLSEGRSDRMVFYLFDLPYVNGMDLRAATLAERKRTLQLLLHGAPPVLRFSEHFEEDGKTVLEHACRLDLEGIVSKKVASAYGSGRSKDWLKTKCSQRQEFVVVGFTLSSTSNRAIGSLALGYFDKDDLIYAGRVGTGFNRKVAGDLYRRLSKLAIDRSPLKRKLSATEARGLVFVRPETVVEVDFQTWTADGIIRHAAFRGLREDKASREIVRETEDRAVKETVPLPKVKLTHPDRVYWQDAGVTKQDLAEYYAQVWPRMEPFVVSRPLALLRCPDGAEGECFFQKHPWKGLSKDIIIAEDPEDKEPLIAVKSLAGLLGLVQAGALEIHPWGATLKDMERPDYITLDLDPGPGVEWKDVIRAAQDVRERLAAKGLASFVKTTGGKGLHVVAPLKPKAGWDEVKAFAKAIADSMAEDEPGRYVATVAKAKRKGKILIDYLRNGRGATAVAPYSSRARAGAPVSMPLAWEELSPDIGPAHFTVLNAAERLRESDPWEDFRKAAVELPAENRKRRGGRKG</sequence>
<evidence type="ECO:0000256" key="6">
    <source>
        <dbReference type="ARBA" id="ARBA00022722"/>
    </source>
</evidence>
<keyword evidence="18" id="KW-0511">Multifunctional enzyme</keyword>
<dbReference type="NCBIfam" id="TIGR02777">
    <property type="entry name" value="LigD_PE_dom"/>
    <property type="match status" value="1"/>
</dbReference>
<name>A0ABW5DJM0_9HYPH</name>
<keyword evidence="16" id="KW-0234">DNA repair</keyword>
<evidence type="ECO:0000256" key="5">
    <source>
        <dbReference type="ARBA" id="ARBA00022695"/>
    </source>
</evidence>
<evidence type="ECO:0000256" key="8">
    <source>
        <dbReference type="ARBA" id="ARBA00022741"/>
    </source>
</evidence>
<keyword evidence="14" id="KW-0238">DNA-binding</keyword>
<dbReference type="CDD" id="cd07971">
    <property type="entry name" value="OBF_DNA_ligase_LigD"/>
    <property type="match status" value="1"/>
</dbReference>
<dbReference type="InterPro" id="IPR014143">
    <property type="entry name" value="NHEJ_ligase_prk"/>
</dbReference>
<evidence type="ECO:0000256" key="18">
    <source>
        <dbReference type="ARBA" id="ARBA00023268"/>
    </source>
</evidence>
<dbReference type="Pfam" id="PF04679">
    <property type="entry name" value="DNA_ligase_A_C"/>
    <property type="match status" value="1"/>
</dbReference>
<evidence type="ECO:0000256" key="20">
    <source>
        <dbReference type="ARBA" id="ARBA00034003"/>
    </source>
</evidence>
<evidence type="ECO:0000256" key="7">
    <source>
        <dbReference type="ARBA" id="ARBA00022723"/>
    </source>
</evidence>
<evidence type="ECO:0000256" key="21">
    <source>
        <dbReference type="SAM" id="MobiDB-lite"/>
    </source>
</evidence>
<protein>
    <recommendedName>
        <fullName evidence="2">DNA ligase (ATP)</fullName>
        <ecNumber evidence="2">6.5.1.1</ecNumber>
    </recommendedName>
    <alternativeName>
        <fullName evidence="19">NHEJ DNA polymerase</fullName>
    </alternativeName>
</protein>
<keyword evidence="12" id="KW-0067">ATP-binding</keyword>
<dbReference type="CDD" id="cd04862">
    <property type="entry name" value="PaeLigD_Pol_like"/>
    <property type="match status" value="1"/>
</dbReference>
<proteinExistence type="predicted"/>
<dbReference type="InterPro" id="IPR014146">
    <property type="entry name" value="LigD_ligase_dom"/>
</dbReference>
<dbReference type="InterPro" id="IPR014144">
    <property type="entry name" value="LigD_PE_domain"/>
</dbReference>
<evidence type="ECO:0000256" key="11">
    <source>
        <dbReference type="ARBA" id="ARBA00022839"/>
    </source>
</evidence>
<keyword evidence="7" id="KW-0479">Metal-binding</keyword>
<dbReference type="Proteomes" id="UP001597373">
    <property type="component" value="Unassembled WGS sequence"/>
</dbReference>
<evidence type="ECO:0000256" key="12">
    <source>
        <dbReference type="ARBA" id="ARBA00022840"/>
    </source>
</evidence>
<dbReference type="PROSITE" id="PS50160">
    <property type="entry name" value="DNA_LIGASE_A3"/>
    <property type="match status" value="1"/>
</dbReference>
<evidence type="ECO:0000313" key="24">
    <source>
        <dbReference type="Proteomes" id="UP001597373"/>
    </source>
</evidence>
<evidence type="ECO:0000256" key="17">
    <source>
        <dbReference type="ARBA" id="ARBA00023211"/>
    </source>
</evidence>
<evidence type="ECO:0000256" key="3">
    <source>
        <dbReference type="ARBA" id="ARBA00022598"/>
    </source>
</evidence>
<keyword evidence="9" id="KW-0227">DNA damage</keyword>
<keyword evidence="8" id="KW-0547">Nucleotide-binding</keyword>
<dbReference type="PANTHER" id="PTHR42705">
    <property type="entry name" value="BIFUNCTIONAL NON-HOMOLOGOUS END JOINING PROTEIN LIGD"/>
    <property type="match status" value="1"/>
</dbReference>
<comment type="caution">
    <text evidence="23">The sequence shown here is derived from an EMBL/GenBank/DDBJ whole genome shotgun (WGS) entry which is preliminary data.</text>
</comment>
<evidence type="ECO:0000256" key="16">
    <source>
        <dbReference type="ARBA" id="ARBA00023204"/>
    </source>
</evidence>
<feature type="region of interest" description="Disordered" evidence="21">
    <location>
        <begin position="165"/>
        <end position="215"/>
    </location>
</feature>
<dbReference type="InterPro" id="IPR012309">
    <property type="entry name" value="DNA_ligase_ATP-dep_C"/>
</dbReference>
<keyword evidence="10" id="KW-0378">Hydrolase</keyword>
<dbReference type="GO" id="GO:0003910">
    <property type="term" value="F:DNA ligase (ATP) activity"/>
    <property type="evidence" value="ECO:0007669"/>
    <property type="project" value="UniProtKB-EC"/>
</dbReference>
<dbReference type="PANTHER" id="PTHR42705:SF2">
    <property type="entry name" value="BIFUNCTIONAL NON-HOMOLOGOUS END JOINING PROTEIN LIGD"/>
    <property type="match status" value="1"/>
</dbReference>
<dbReference type="NCBIfam" id="TIGR02779">
    <property type="entry name" value="NHEJ_ligase_lig"/>
    <property type="match status" value="1"/>
</dbReference>
<dbReference type="InterPro" id="IPR014145">
    <property type="entry name" value="LigD_pol_dom"/>
</dbReference>
<evidence type="ECO:0000256" key="9">
    <source>
        <dbReference type="ARBA" id="ARBA00022763"/>
    </source>
</evidence>
<evidence type="ECO:0000259" key="22">
    <source>
        <dbReference type="PROSITE" id="PS50160"/>
    </source>
</evidence>
<feature type="region of interest" description="Disordered" evidence="21">
    <location>
        <begin position="1"/>
        <end position="29"/>
    </location>
</feature>
<feature type="compositionally biased region" description="Basic and acidic residues" evidence="21">
    <location>
        <begin position="202"/>
        <end position="215"/>
    </location>
</feature>
<evidence type="ECO:0000313" key="23">
    <source>
        <dbReference type="EMBL" id="MFD2260161.1"/>
    </source>
</evidence>
<comment type="catalytic activity">
    <reaction evidence="20">
        <text>ATP + (deoxyribonucleotide)n-3'-hydroxyl + 5'-phospho-(deoxyribonucleotide)m = (deoxyribonucleotide)n+m + AMP + diphosphate.</text>
        <dbReference type="EC" id="6.5.1.1"/>
    </reaction>
</comment>
<dbReference type="Gene3D" id="3.30.470.30">
    <property type="entry name" value="DNA ligase/mRNA capping enzyme"/>
    <property type="match status" value="1"/>
</dbReference>
<feature type="compositionally biased region" description="Basic and acidic residues" evidence="21">
    <location>
        <begin position="165"/>
        <end position="186"/>
    </location>
</feature>
<dbReference type="SUPFAM" id="SSF56091">
    <property type="entry name" value="DNA ligase/mRNA capping enzyme, catalytic domain"/>
    <property type="match status" value="1"/>
</dbReference>